<evidence type="ECO:0000313" key="5">
    <source>
        <dbReference type="Proteomes" id="UP000244168"/>
    </source>
</evidence>
<evidence type="ECO:0000313" key="4">
    <source>
        <dbReference type="EMBL" id="PTQ93555.1"/>
    </source>
</evidence>
<protein>
    <submittedName>
        <fullName evidence="4">SdiA-regulated protein</fullName>
    </submittedName>
</protein>
<dbReference type="GO" id="GO:0005886">
    <property type="term" value="C:plasma membrane"/>
    <property type="evidence" value="ECO:0007669"/>
    <property type="project" value="UniProtKB-SubCell"/>
</dbReference>
<comment type="subcellular location">
    <subcellularLocation>
        <location evidence="1">Cell membrane</location>
    </subcellularLocation>
</comment>
<dbReference type="AlphaFoldDB" id="A0A2T5J5L9"/>
<gene>
    <name evidence="4" type="ORF">C8P68_10817</name>
</gene>
<reference evidence="4 5" key="1">
    <citation type="submission" date="2018-04" db="EMBL/GenBank/DDBJ databases">
        <title>Genomic Encyclopedia of Archaeal and Bacterial Type Strains, Phase II (KMG-II): from individual species to whole genera.</title>
        <authorList>
            <person name="Goeker M."/>
        </authorList>
    </citation>
    <scope>NUCLEOTIDE SEQUENCE [LARGE SCALE GENOMIC DNA]</scope>
    <source>
        <strain evidence="4 5">DSM 26809</strain>
    </source>
</reference>
<dbReference type="PROSITE" id="PS51257">
    <property type="entry name" value="PROKAR_LIPOPROTEIN"/>
    <property type="match status" value="1"/>
</dbReference>
<evidence type="ECO:0000256" key="1">
    <source>
        <dbReference type="ARBA" id="ARBA00004236"/>
    </source>
</evidence>
<comment type="caution">
    <text evidence="4">The sequence shown here is derived from an EMBL/GenBank/DDBJ whole genome shotgun (WGS) entry which is preliminary data.</text>
</comment>
<evidence type="ECO:0000256" key="2">
    <source>
        <dbReference type="ARBA" id="ARBA00022475"/>
    </source>
</evidence>
<dbReference type="OrthoDB" id="5292493at2"/>
<keyword evidence="3" id="KW-0472">Membrane</keyword>
<evidence type="ECO:0000256" key="3">
    <source>
        <dbReference type="ARBA" id="ARBA00023136"/>
    </source>
</evidence>
<keyword evidence="2" id="KW-1003">Cell membrane</keyword>
<dbReference type="InterPro" id="IPR009722">
    <property type="entry name" value="YjiK/CarP"/>
</dbReference>
<proteinExistence type="predicted"/>
<dbReference type="SUPFAM" id="SSF50956">
    <property type="entry name" value="Thermostable phytase (3-phytase)"/>
    <property type="match status" value="1"/>
</dbReference>
<dbReference type="Pfam" id="PF06977">
    <property type="entry name" value="SdiA-regulated"/>
    <property type="match status" value="1"/>
</dbReference>
<sequence length="294" mass="32518">MSKLLTLSLVSIFILGISCKDRSKDNGDNNTNVVSAKSTGPYNLNAPQKFNMPDELVEISGIAFRNLDPSVVYTEQDEAGKVYQIKLGEQKTKTTKFAKPGDFEDIALSGNYVIMLRSDGKFYTFPFSELGKPEASGVQEFKNLIPPGEYESLFADGGKLYMVAKHVAEGHQRKICDGYMLNVGADGSLSAAGTFSIDVKEIDKLSGTQRTDFRPSAMARHPLTKDWYILSSVNKMLVVTDGNWKVKSVYKLTHPAFLQPEGIVFDKQGNLYISNEGDKITPGTILRFKYNAQP</sequence>
<name>A0A2T5J5L9_9SPHI</name>
<dbReference type="Proteomes" id="UP000244168">
    <property type="component" value="Unassembled WGS sequence"/>
</dbReference>
<dbReference type="EMBL" id="QAOQ01000008">
    <property type="protein sequence ID" value="PTQ93555.1"/>
    <property type="molecule type" value="Genomic_DNA"/>
</dbReference>
<organism evidence="4 5">
    <name type="scientific">Mucilaginibacter yixingensis</name>
    <dbReference type="NCBI Taxonomy" id="1295612"/>
    <lineage>
        <taxon>Bacteria</taxon>
        <taxon>Pseudomonadati</taxon>
        <taxon>Bacteroidota</taxon>
        <taxon>Sphingobacteriia</taxon>
        <taxon>Sphingobacteriales</taxon>
        <taxon>Sphingobacteriaceae</taxon>
        <taxon>Mucilaginibacter</taxon>
    </lineage>
</organism>
<keyword evidence="5" id="KW-1185">Reference proteome</keyword>
<accession>A0A2T5J5L9</accession>
<dbReference type="RefSeq" id="WP_107830689.1">
    <property type="nucleotide sequence ID" value="NZ_CP160205.1"/>
</dbReference>